<dbReference type="RefSeq" id="WP_087018823.1">
    <property type="nucleotide sequence ID" value="NZ_NHOC01000005.1"/>
</dbReference>
<gene>
    <name evidence="2" type="ORF">CBW42_06205</name>
</gene>
<keyword evidence="3" id="KW-1185">Reference proteome</keyword>
<evidence type="ECO:0000313" key="3">
    <source>
        <dbReference type="Proteomes" id="UP000194903"/>
    </source>
</evidence>
<name>A0A252F3Q3_9FIRM</name>
<dbReference type="AlphaFoldDB" id="A0A252F3Q3"/>
<organism evidence="2 3">
    <name type="scientific">Butyricicoccus porcorum</name>
    <dbReference type="NCBI Taxonomy" id="1945634"/>
    <lineage>
        <taxon>Bacteria</taxon>
        <taxon>Bacillati</taxon>
        <taxon>Bacillota</taxon>
        <taxon>Clostridia</taxon>
        <taxon>Eubacteriales</taxon>
        <taxon>Butyricicoccaceae</taxon>
        <taxon>Butyricicoccus</taxon>
    </lineage>
</organism>
<dbReference type="Proteomes" id="UP000194903">
    <property type="component" value="Unassembled WGS sequence"/>
</dbReference>
<dbReference type="PANTHER" id="PTHR36179:SF2">
    <property type="entry name" value="LUD DOMAIN-CONTAINING PROTEIN"/>
    <property type="match status" value="1"/>
</dbReference>
<dbReference type="InterPro" id="IPR003741">
    <property type="entry name" value="LUD_dom"/>
</dbReference>
<reference evidence="2 3" key="1">
    <citation type="submission" date="2017-05" db="EMBL/GenBank/DDBJ databases">
        <title>Butyricicoccus porcorum sp. nov. a butyrate-producing bacterium from the swine intestinal tract.</title>
        <authorList>
            <person name="Trachsel J."/>
            <person name="Humphrey S."/>
            <person name="Allen H.K."/>
        </authorList>
    </citation>
    <scope>NUCLEOTIDE SEQUENCE [LARGE SCALE GENOMIC DNA]</scope>
    <source>
        <strain evidence="2">BB10</strain>
    </source>
</reference>
<dbReference type="Pfam" id="PF02589">
    <property type="entry name" value="LUD_dom"/>
    <property type="match status" value="1"/>
</dbReference>
<protein>
    <recommendedName>
        <fullName evidence="1">LUD domain-containing protein</fullName>
    </recommendedName>
</protein>
<evidence type="ECO:0000259" key="1">
    <source>
        <dbReference type="Pfam" id="PF02589"/>
    </source>
</evidence>
<sequence>MELERIRAAFEQHGFCVKYFDNGAQAVAYLSKQTAGKTVSFGGSKTLEALGAYETLGKQADVHWHWKGDGYMQTPEVYLTSANAVSETGELVNIDGAGNRVSATLYGPKEVYFVCGVNKLTPDLPSAMERAQNIAAPKNAMRLFGDHPDKMTACAAAGGDKCYHCNAPRSICRAIVIHQGPMLSQERCELILIGEELGY</sequence>
<comment type="caution">
    <text evidence="2">The sequence shown here is derived from an EMBL/GenBank/DDBJ whole genome shotgun (WGS) entry which is preliminary data.</text>
</comment>
<dbReference type="OrthoDB" id="9809147at2"/>
<feature type="domain" description="LUD" evidence="1">
    <location>
        <begin position="3"/>
        <end position="180"/>
    </location>
</feature>
<evidence type="ECO:0000313" key="2">
    <source>
        <dbReference type="EMBL" id="OUM20425.1"/>
    </source>
</evidence>
<proteinExistence type="predicted"/>
<accession>A0A252F3Q3</accession>
<dbReference type="PANTHER" id="PTHR36179">
    <property type="entry name" value="LUD_DOM DOMAIN-CONTAINING PROTEIN"/>
    <property type="match status" value="1"/>
</dbReference>
<dbReference type="EMBL" id="NHOC01000005">
    <property type="protein sequence ID" value="OUM20425.1"/>
    <property type="molecule type" value="Genomic_DNA"/>
</dbReference>